<dbReference type="EMBL" id="HG934468">
    <property type="protein sequence ID" value="CDN32536.1"/>
    <property type="molecule type" value="Genomic_DNA"/>
</dbReference>
<reference evidence="3 6" key="2">
    <citation type="journal article" date="2015" name="Genome Announc.">
        <title>Complete Genome Sequence of the Novel Leech Symbiont Mucinivorans hirudinis M3T.</title>
        <authorList>
            <person name="Nelson M.C."/>
            <person name="Bomar L."/>
            <person name="Graf J."/>
        </authorList>
    </citation>
    <scope>NUCLEOTIDE SEQUENCE [LARGE SCALE GENOMIC DNA]</scope>
    <source>
        <strain evidence="6">M3</strain>
    </source>
</reference>
<sequence length="431" mass="49396">MLPRPKDTLQSSLFFDLRSTLNHRHPLFQLANKIDWAMFEREFSPLYSPDKGVEAKPIRLMVGLLILKHIRNVSDESVVEQWSENVYYQYFCGGTEFVAAQPIDASSLVHFRHRIGEAGFELILAESIRVNDDVDFDKPQVVFVDTTVQEKNITYPTDAKLHKKIVENCRGIAAKSGVTLRQSYARVVKALNRDIRFNKKQSKAARRKLKCIAGRLVRELDRELPLESLHREQIDLYKRVLSQTKDSKNKVYSLHEPSVCCISKGKEHEKWEFGNKVSVAYNEDGLIVGALSFRNEYDGHTLLPAIEQVVRLNHRPIKIVPCDRGYKGVSQVLGIPVLIPSNGKGCKSEYERKKLKKLFAQRAGIEPINGHLKSDHRMGRNFYKGIFGDNINSMLAAAAFNFKRAMNVLLDYILRWISQLFEQNISIKPQN</sequence>
<dbReference type="KEGG" id="rbc:BN938_2692"/>
<dbReference type="eggNOG" id="COG3039">
    <property type="taxonomic scope" value="Bacteria"/>
</dbReference>
<dbReference type="NCBIfam" id="NF033578">
    <property type="entry name" value="transpos_IS5_1"/>
    <property type="match status" value="1"/>
</dbReference>
<evidence type="ECO:0000313" key="6">
    <source>
        <dbReference type="Proteomes" id="UP000027616"/>
    </source>
</evidence>
<dbReference type="KEGG" id="rbc:BN938_2466"/>
<dbReference type="InterPro" id="IPR002559">
    <property type="entry name" value="Transposase_11"/>
</dbReference>
<dbReference type="EMBL" id="HG934468">
    <property type="protein sequence ID" value="CDN30538.1"/>
    <property type="molecule type" value="Genomic_DNA"/>
</dbReference>
<dbReference type="Pfam" id="PF01609">
    <property type="entry name" value="DDE_Tnp_1"/>
    <property type="match status" value="1"/>
</dbReference>
<dbReference type="GO" id="GO:0004803">
    <property type="term" value="F:transposase activity"/>
    <property type="evidence" value="ECO:0007669"/>
    <property type="project" value="InterPro"/>
</dbReference>
<proteinExistence type="predicted"/>
<keyword evidence="6" id="KW-1185">Reference proteome</keyword>
<reference evidence="3" key="1">
    <citation type="submission" date="2014-01" db="EMBL/GenBank/DDBJ databases">
        <authorList>
            <person name="Nelson M."/>
        </authorList>
    </citation>
    <scope>NUCLEOTIDE SEQUENCE</scope>
</reference>
<dbReference type="EMBL" id="HG934468">
    <property type="protein sequence ID" value="CDN32761.1"/>
    <property type="molecule type" value="Genomic_DNA"/>
</dbReference>
<organism evidence="3 6">
    <name type="scientific">Mucinivorans hirudinis</name>
    <dbReference type="NCBI Taxonomy" id="1433126"/>
    <lineage>
        <taxon>Bacteria</taxon>
        <taxon>Pseudomonadati</taxon>
        <taxon>Bacteroidota</taxon>
        <taxon>Bacteroidia</taxon>
        <taxon>Bacteroidales</taxon>
        <taxon>Rikenellaceae</taxon>
        <taxon>Mucinivorans</taxon>
    </lineage>
</organism>
<dbReference type="AlphaFoldDB" id="A0A060R9R0"/>
<dbReference type="PANTHER" id="PTHR33803">
    <property type="entry name" value="IS1478 TRANSPOSASE"/>
    <property type="match status" value="1"/>
</dbReference>
<feature type="domain" description="Transposase InsH N-terminal" evidence="2">
    <location>
        <begin position="17"/>
        <end position="114"/>
    </location>
</feature>
<dbReference type="InterPro" id="IPR047710">
    <property type="entry name" value="Transpos_IS5-like"/>
</dbReference>
<dbReference type="PANTHER" id="PTHR33803:SF3">
    <property type="entry name" value="BLL1974 PROTEIN"/>
    <property type="match status" value="1"/>
</dbReference>
<dbReference type="GO" id="GO:0003677">
    <property type="term" value="F:DNA binding"/>
    <property type="evidence" value="ECO:0007669"/>
    <property type="project" value="InterPro"/>
</dbReference>
<evidence type="ECO:0000259" key="2">
    <source>
        <dbReference type="Pfam" id="PF05598"/>
    </source>
</evidence>
<dbReference type="HOGENOM" id="CLU_040038_0_0_10"/>
<accession>A0A060R9R0</accession>
<dbReference type="KEGG" id="rbc:BN938_0433"/>
<evidence type="ECO:0000259" key="1">
    <source>
        <dbReference type="Pfam" id="PF01609"/>
    </source>
</evidence>
<dbReference type="InterPro" id="IPR008490">
    <property type="entry name" value="Transposase_InsH_N"/>
</dbReference>
<dbReference type="Proteomes" id="UP000027616">
    <property type="component" value="Chromosome I"/>
</dbReference>
<dbReference type="PATRIC" id="fig|1433126.3.peg.2442"/>
<evidence type="ECO:0000313" key="5">
    <source>
        <dbReference type="EMBL" id="CDN32761.1"/>
    </source>
</evidence>
<gene>
    <name evidence="3" type="ORF">BN938_0433</name>
    <name evidence="4" type="ORF">BN938_2466</name>
    <name evidence="5" type="ORF">BN938_2692</name>
</gene>
<evidence type="ECO:0000313" key="4">
    <source>
        <dbReference type="EMBL" id="CDN32536.1"/>
    </source>
</evidence>
<dbReference type="OrthoDB" id="9762730at2"/>
<name>A0A060R9R0_9BACT</name>
<protein>
    <submittedName>
        <fullName evidence="3">IS1478 transposase</fullName>
    </submittedName>
</protein>
<evidence type="ECO:0000313" key="3">
    <source>
        <dbReference type="EMBL" id="CDN30538.1"/>
    </source>
</evidence>
<dbReference type="Pfam" id="PF05598">
    <property type="entry name" value="DUF772"/>
    <property type="match status" value="1"/>
</dbReference>
<dbReference type="GO" id="GO:0006313">
    <property type="term" value="P:DNA transposition"/>
    <property type="evidence" value="ECO:0007669"/>
    <property type="project" value="InterPro"/>
</dbReference>
<feature type="domain" description="Transposase IS4-like" evidence="1">
    <location>
        <begin position="264"/>
        <end position="401"/>
    </location>
</feature>